<dbReference type="InterPro" id="IPR052636">
    <property type="entry name" value="UDP-D-xylose:L-fucose_XylT"/>
</dbReference>
<feature type="domain" description="Nucleotide-diphospho-sugar transferase" evidence="3">
    <location>
        <begin position="166"/>
        <end position="369"/>
    </location>
</feature>
<evidence type="ECO:0000259" key="3">
    <source>
        <dbReference type="Pfam" id="PF03407"/>
    </source>
</evidence>
<comment type="caution">
    <text evidence="4">The sequence shown here is derived from an EMBL/GenBank/DDBJ whole genome shotgun (WGS) entry which is preliminary data.</text>
</comment>
<evidence type="ECO:0000313" key="5">
    <source>
        <dbReference type="Proteomes" id="UP000242146"/>
    </source>
</evidence>
<organism evidence="4 5">
    <name type="scientific">Hesseltinella vesiculosa</name>
    <dbReference type="NCBI Taxonomy" id="101127"/>
    <lineage>
        <taxon>Eukaryota</taxon>
        <taxon>Fungi</taxon>
        <taxon>Fungi incertae sedis</taxon>
        <taxon>Mucoromycota</taxon>
        <taxon>Mucoromycotina</taxon>
        <taxon>Mucoromycetes</taxon>
        <taxon>Mucorales</taxon>
        <taxon>Cunninghamellaceae</taxon>
        <taxon>Hesseltinella</taxon>
    </lineage>
</organism>
<dbReference type="STRING" id="101127.A0A1X2GHF4"/>
<dbReference type="Proteomes" id="UP000242146">
    <property type="component" value="Unassembled WGS sequence"/>
</dbReference>
<dbReference type="InterPro" id="IPR005069">
    <property type="entry name" value="Nucl-diP-sugar_transferase"/>
</dbReference>
<gene>
    <name evidence="4" type="ORF">DM01DRAFT_1335796</name>
</gene>
<keyword evidence="2" id="KW-1133">Transmembrane helix</keyword>
<feature type="region of interest" description="Disordered" evidence="1">
    <location>
        <begin position="62"/>
        <end position="94"/>
    </location>
</feature>
<dbReference type="Pfam" id="PF03407">
    <property type="entry name" value="Nucleotid_trans"/>
    <property type="match status" value="1"/>
</dbReference>
<name>A0A1X2GHF4_9FUNG</name>
<evidence type="ECO:0000313" key="4">
    <source>
        <dbReference type="EMBL" id="ORX53942.1"/>
    </source>
</evidence>
<keyword evidence="2" id="KW-0812">Transmembrane</keyword>
<reference evidence="4 5" key="1">
    <citation type="submission" date="2016-07" db="EMBL/GenBank/DDBJ databases">
        <title>Pervasive Adenine N6-methylation of Active Genes in Fungi.</title>
        <authorList>
            <consortium name="DOE Joint Genome Institute"/>
            <person name="Mondo S.J."/>
            <person name="Dannebaum R.O."/>
            <person name="Kuo R.C."/>
            <person name="Labutti K."/>
            <person name="Haridas S."/>
            <person name="Kuo A."/>
            <person name="Salamov A."/>
            <person name="Ahrendt S.R."/>
            <person name="Lipzen A."/>
            <person name="Sullivan W."/>
            <person name="Andreopoulos W.B."/>
            <person name="Clum A."/>
            <person name="Lindquist E."/>
            <person name="Daum C."/>
            <person name="Ramamoorthy G.K."/>
            <person name="Gryganskyi A."/>
            <person name="Culley D."/>
            <person name="Magnuson J.K."/>
            <person name="James T.Y."/>
            <person name="O'Malley M.A."/>
            <person name="Stajich J.E."/>
            <person name="Spatafora J.W."/>
            <person name="Visel A."/>
            <person name="Grigoriev I.V."/>
        </authorList>
    </citation>
    <scope>NUCLEOTIDE SEQUENCE [LARGE SCALE GENOMIC DNA]</scope>
    <source>
        <strain evidence="4 5">NRRL 3301</strain>
    </source>
</reference>
<dbReference type="PANTHER" id="PTHR47032">
    <property type="entry name" value="UDP-D-XYLOSE:L-FUCOSE ALPHA-1,3-D-XYLOSYLTRANSFERASE-RELATED"/>
    <property type="match status" value="1"/>
</dbReference>
<evidence type="ECO:0000256" key="2">
    <source>
        <dbReference type="SAM" id="Phobius"/>
    </source>
</evidence>
<evidence type="ECO:0000256" key="1">
    <source>
        <dbReference type="SAM" id="MobiDB-lite"/>
    </source>
</evidence>
<accession>A0A1X2GHF4</accession>
<proteinExistence type="predicted"/>
<protein>
    <recommendedName>
        <fullName evidence="3">Nucleotide-diphospho-sugar transferase domain-containing protein</fullName>
    </recommendedName>
</protein>
<feature type="transmembrane region" description="Helical" evidence="2">
    <location>
        <begin position="15"/>
        <end position="32"/>
    </location>
</feature>
<dbReference type="OrthoDB" id="2189463at2759"/>
<dbReference type="PANTHER" id="PTHR47032:SF1">
    <property type="entry name" value="UDP-D-XYLOSE:L-FUCOSE ALPHA-1,3-D-XYLOSYLTRANSFERASE-RELATED"/>
    <property type="match status" value="1"/>
</dbReference>
<keyword evidence="2" id="KW-0472">Membrane</keyword>
<feature type="compositionally biased region" description="Acidic residues" evidence="1">
    <location>
        <begin position="76"/>
        <end position="88"/>
    </location>
</feature>
<dbReference type="AlphaFoldDB" id="A0A1X2GHF4"/>
<dbReference type="GO" id="GO:0016757">
    <property type="term" value="F:glycosyltransferase activity"/>
    <property type="evidence" value="ECO:0007669"/>
    <property type="project" value="TreeGrafter"/>
</dbReference>
<dbReference type="EMBL" id="MCGT01000014">
    <property type="protein sequence ID" value="ORX53942.1"/>
    <property type="molecule type" value="Genomic_DNA"/>
</dbReference>
<sequence>MATVMAGERLFRQRAILVLLGVFIFVTLLSLGTGMHPSFRSLTDVDDVIDLDVSFSPSADLDKTMGLPSSTPSASDAEDSDEPEDEDLVPVNLRPTADEDFIPKEFDPPSAEMEAKIKKNARKNVIKRKGQKPREEFILLTAVVNSGMADYTLNWIESLKRTKQDDTFLVFAIDQELVDILTEHGYGDNVVLIPGDWFHQKLSAGFSKWEDKSYGPITHAKSLVVERLMYMDITVWFSDVDIVFLSPSIYEYLLMKMNSPRKKTTEMLFSQETEEEILNSGFYIMRPTITSKRVLADSIHIQDTEQVTQQRAINRIIDDLDLNYQHSKVATLDLSLFPHGRMYFERNVPTKYGMDPMMVHANYRVGDNKRISLQKADLWYI</sequence>
<keyword evidence="5" id="KW-1185">Reference proteome</keyword>
<dbReference type="GO" id="GO:0005794">
    <property type="term" value="C:Golgi apparatus"/>
    <property type="evidence" value="ECO:0007669"/>
    <property type="project" value="TreeGrafter"/>
</dbReference>